<organism evidence="1">
    <name type="scientific">Arion vulgaris</name>
    <dbReference type="NCBI Taxonomy" id="1028688"/>
    <lineage>
        <taxon>Eukaryota</taxon>
        <taxon>Metazoa</taxon>
        <taxon>Spiralia</taxon>
        <taxon>Lophotrochozoa</taxon>
        <taxon>Mollusca</taxon>
        <taxon>Gastropoda</taxon>
        <taxon>Heterobranchia</taxon>
        <taxon>Euthyneura</taxon>
        <taxon>Panpulmonata</taxon>
        <taxon>Eupulmonata</taxon>
        <taxon>Stylommatophora</taxon>
        <taxon>Helicina</taxon>
        <taxon>Arionoidea</taxon>
        <taxon>Arionidae</taxon>
        <taxon>Arion</taxon>
    </lineage>
</organism>
<accession>A0A0B6Z5E9</accession>
<dbReference type="EMBL" id="HACG01016903">
    <property type="protein sequence ID" value="CEK63768.1"/>
    <property type="molecule type" value="Transcribed_RNA"/>
</dbReference>
<proteinExistence type="predicted"/>
<dbReference type="AlphaFoldDB" id="A0A0B6Z5E9"/>
<sequence>MSDLMFAIRHYYRSSSASKQYSVMSISSINHSGRQVRHESFLQTASGTLGQVAPGQGSLKHKTAGPSPVHWICSNLTGGFALIRNITVKNTIKTFIFRQILQAQNNNCYLI</sequence>
<protein>
    <submittedName>
        <fullName evidence="1">Uncharacterized protein</fullName>
    </submittedName>
</protein>
<evidence type="ECO:0000313" key="1">
    <source>
        <dbReference type="EMBL" id="CEK63768.1"/>
    </source>
</evidence>
<reference evidence="1" key="1">
    <citation type="submission" date="2014-12" db="EMBL/GenBank/DDBJ databases">
        <title>Insight into the proteome of Arion vulgaris.</title>
        <authorList>
            <person name="Aradska J."/>
            <person name="Bulat T."/>
            <person name="Smidak R."/>
            <person name="Sarate P."/>
            <person name="Gangsoo J."/>
            <person name="Sialana F."/>
            <person name="Bilban M."/>
            <person name="Lubec G."/>
        </authorList>
    </citation>
    <scope>NUCLEOTIDE SEQUENCE</scope>
    <source>
        <tissue evidence="1">Skin</tissue>
    </source>
</reference>
<name>A0A0B6Z5E9_9EUPU</name>
<gene>
    <name evidence="1" type="primary">ORF49406</name>
</gene>